<gene>
    <name evidence="1" type="ORF">FBU59_000999</name>
</gene>
<dbReference type="EMBL" id="JANBPW010000367">
    <property type="protein sequence ID" value="KAJ1949765.1"/>
    <property type="molecule type" value="Genomic_DNA"/>
</dbReference>
<name>A0ACC1JFI1_9FUNG</name>
<keyword evidence="2" id="KW-1185">Reference proteome</keyword>
<protein>
    <submittedName>
        <fullName evidence="1">Uncharacterized protein</fullName>
    </submittedName>
</protein>
<evidence type="ECO:0000313" key="2">
    <source>
        <dbReference type="Proteomes" id="UP001150603"/>
    </source>
</evidence>
<dbReference type="Proteomes" id="UP001150603">
    <property type="component" value="Unassembled WGS sequence"/>
</dbReference>
<comment type="caution">
    <text evidence="1">The sequence shown here is derived from an EMBL/GenBank/DDBJ whole genome shotgun (WGS) entry which is preliminary data.</text>
</comment>
<accession>A0ACC1JFI1</accession>
<sequence>MSPALPSRPLPQPSSNPFVGRPALPQLPKVPPAPSAAVPPPPAAAPPMLGMTTSLPPLPVRRPSASSVASGSSSVREGSVPLPPLPPVQQLPKTVDEEVSEEEPDLKSADEKKQDEGETTEAATGSNQEEGAEEEGGNDAESTAPTSKPRSDPKLAKIIEDYEATSNEELNLISGDVVTIIHRGTDDEPRWKGEYHGKKGYFPSHVVEAISESAGLDEEHNEDESGDPSESKPKGFKLAAYGVQQGGLGSIFAGGGMPMLRKSATSSKKDDVEDSEDAQAAAPAPAPAPAPMMHKLRSVRRPPPKEEVKEEVPNFLAQLNRAPRKSSPSVKDEEPVPAPAPAPALPRKTLSRSSTFEEPAAAEEPAAVEEPIVEEPAKELPKQQESPAPVAAPEPVAEEEEGEEPEEEESEDEAEEEITPSPAKEQKAVSEEPAEKLAATEDDEEGEAEETQDRELPETTQPKESLDSEPATESPEPAAAAAAEEEEEQPEELPEEPKQPALDPVKAPSLPHVKRLVRRAPRQKPTSEALKKQVEEDSQSKTLQTALEKDKDAPIEESPAKATPPPVAEKPKGLGGRAHFGGPQLPTGGFKATGRVGSAMAERLAALQARASGAMSEESEEPAKSPPSSNENRRSFAAYSPPQPRATTMSPASVTTNIESPSGGEWQRQVEEEQKKLRGDVEKASRAMADVEALAGKLRASEQEQTAQKQTIVALESKLETMARQLSKMQEEAGEARQALARLEANRGVSAEEVTALLKKELQAAVEPLRKQTQDLSNENIKLRDDIKGLKTYIDELVVEEEE</sequence>
<organism evidence="1 2">
    <name type="scientific">Linderina macrospora</name>
    <dbReference type="NCBI Taxonomy" id="4868"/>
    <lineage>
        <taxon>Eukaryota</taxon>
        <taxon>Fungi</taxon>
        <taxon>Fungi incertae sedis</taxon>
        <taxon>Zoopagomycota</taxon>
        <taxon>Kickxellomycotina</taxon>
        <taxon>Kickxellomycetes</taxon>
        <taxon>Kickxellales</taxon>
        <taxon>Kickxellaceae</taxon>
        <taxon>Linderina</taxon>
    </lineage>
</organism>
<proteinExistence type="predicted"/>
<reference evidence="1" key="1">
    <citation type="submission" date="2022-07" db="EMBL/GenBank/DDBJ databases">
        <title>Phylogenomic reconstructions and comparative analyses of Kickxellomycotina fungi.</title>
        <authorList>
            <person name="Reynolds N.K."/>
            <person name="Stajich J.E."/>
            <person name="Barry K."/>
            <person name="Grigoriev I.V."/>
            <person name="Crous P."/>
            <person name="Smith M.E."/>
        </authorList>
    </citation>
    <scope>NUCLEOTIDE SEQUENCE</scope>
    <source>
        <strain evidence="1">NRRL 5244</strain>
    </source>
</reference>
<evidence type="ECO:0000313" key="1">
    <source>
        <dbReference type="EMBL" id="KAJ1949765.1"/>
    </source>
</evidence>